<dbReference type="GO" id="GO:0005634">
    <property type="term" value="C:nucleus"/>
    <property type="evidence" value="ECO:0007669"/>
    <property type="project" value="TreeGrafter"/>
</dbReference>
<reference evidence="4" key="4">
    <citation type="submission" date="2015-06" db="UniProtKB">
        <authorList>
            <consortium name="EnsemblMetazoa"/>
        </authorList>
    </citation>
    <scope>IDENTIFICATION</scope>
</reference>
<dbReference type="PANTHER" id="PTHR16161">
    <property type="entry name" value="TRANSCRIPTIONAL PROTEIN SWT1"/>
    <property type="match status" value="1"/>
</dbReference>
<dbReference type="VEuPathDB" id="VectorBase:ADAR2_004242"/>
<dbReference type="eggNOG" id="KOG4689">
    <property type="taxonomic scope" value="Eukaryota"/>
</dbReference>
<protein>
    <recommendedName>
        <fullName evidence="2">PIN domain-containing protein</fullName>
    </recommendedName>
</protein>
<proteinExistence type="predicted"/>
<accession>W5JDE3</accession>
<evidence type="ECO:0000313" key="5">
    <source>
        <dbReference type="Proteomes" id="UP000000673"/>
    </source>
</evidence>
<evidence type="ECO:0000313" key="4">
    <source>
        <dbReference type="EnsemblMetazoa" id="ADAC007533-PA"/>
    </source>
</evidence>
<dbReference type="EnsemblMetazoa" id="ADAC007533-RA">
    <property type="protein sequence ID" value="ADAC007533-PA"/>
    <property type="gene ID" value="ADAC007533"/>
</dbReference>
<keyword evidence="5" id="KW-1185">Reference proteome</keyword>
<dbReference type="InterPro" id="IPR052626">
    <property type="entry name" value="SWT1_Regulator"/>
</dbReference>
<organism evidence="3">
    <name type="scientific">Anopheles darlingi</name>
    <name type="common">Mosquito</name>
    <dbReference type="NCBI Taxonomy" id="43151"/>
    <lineage>
        <taxon>Eukaryota</taxon>
        <taxon>Metazoa</taxon>
        <taxon>Ecdysozoa</taxon>
        <taxon>Arthropoda</taxon>
        <taxon>Hexapoda</taxon>
        <taxon>Insecta</taxon>
        <taxon>Pterygota</taxon>
        <taxon>Neoptera</taxon>
        <taxon>Endopterygota</taxon>
        <taxon>Diptera</taxon>
        <taxon>Nematocera</taxon>
        <taxon>Culicoidea</taxon>
        <taxon>Culicidae</taxon>
        <taxon>Anophelinae</taxon>
        <taxon>Anopheles</taxon>
    </lineage>
</organism>
<feature type="region of interest" description="Disordered" evidence="1">
    <location>
        <begin position="116"/>
        <end position="169"/>
    </location>
</feature>
<gene>
    <name evidence="3" type="ORF">AND_007533</name>
</gene>
<dbReference type="Pfam" id="PF13638">
    <property type="entry name" value="PIN_4"/>
    <property type="match status" value="1"/>
</dbReference>
<dbReference type="PANTHER" id="PTHR16161:SF0">
    <property type="entry name" value="TRANSCRIPTIONAL PROTEIN SWT1"/>
    <property type="match status" value="1"/>
</dbReference>
<dbReference type="InterPro" id="IPR002716">
    <property type="entry name" value="PIN_dom"/>
</dbReference>
<dbReference type="Gene3D" id="3.40.50.1010">
    <property type="entry name" value="5'-nuclease"/>
    <property type="match status" value="1"/>
</dbReference>
<dbReference type="SUPFAM" id="SSF88723">
    <property type="entry name" value="PIN domain-like"/>
    <property type="match status" value="1"/>
</dbReference>
<name>W5JDE3_ANODA</name>
<dbReference type="HOGENOM" id="CLU_832141_0_0_1"/>
<sequence>MRAENESVKSSKPVAMASHSKHRGIAAKFGGAKQITTPDLAKRLSAGGGSSKTKLKKQEPAKDAKDLQKRLRALGSQCSVLQDAKLKNHTKEPPSVAPQTAPAALDANLDEDTEMLDLSESVPQPASRDSLPPAHTMGTAEWGFCQPHPDLSPMTAPAATGTVAAAPETESKLTTKYKEKASAFISCMFVVLDTCVYLKHIESIISVHGQPVPESKPQPILVVPYKVLQELEHVPQKKPWLASVAAKAHEFFSKKLLKRDKHIIGQRPTDTTVKLIDTISPDDSILNCALQVQRVTAAQVVIVSEDYNLRSRAIAAGFNTSDWERYCRDQGRTF</sequence>
<dbReference type="VEuPathDB" id="VectorBase:ADAC007533"/>
<dbReference type="InterPro" id="IPR029060">
    <property type="entry name" value="PIN-like_dom_sf"/>
</dbReference>
<dbReference type="AlphaFoldDB" id="W5JDE3"/>
<dbReference type="Proteomes" id="UP000000673">
    <property type="component" value="Unassembled WGS sequence"/>
</dbReference>
<feature type="domain" description="PIN" evidence="2">
    <location>
        <begin position="190"/>
        <end position="322"/>
    </location>
</feature>
<feature type="region of interest" description="Disordered" evidence="1">
    <location>
        <begin position="1"/>
        <end position="70"/>
    </location>
</feature>
<reference evidence="3" key="2">
    <citation type="submission" date="2010-05" db="EMBL/GenBank/DDBJ databases">
        <authorList>
            <person name="Almeida L.G."/>
            <person name="Nicolas M.F."/>
            <person name="Souza R.C."/>
            <person name="Vasconcelos A.T.R."/>
        </authorList>
    </citation>
    <scope>NUCLEOTIDE SEQUENCE</scope>
</reference>
<dbReference type="EMBL" id="ADMH02001858">
    <property type="protein sequence ID" value="ETN60834.1"/>
    <property type="molecule type" value="Genomic_DNA"/>
</dbReference>
<dbReference type="FunCoup" id="W5JDE3">
    <property type="interactions" value="21"/>
</dbReference>
<evidence type="ECO:0000259" key="2">
    <source>
        <dbReference type="Pfam" id="PF13638"/>
    </source>
</evidence>
<feature type="compositionally biased region" description="Basic and acidic residues" evidence="1">
    <location>
        <begin position="56"/>
        <end position="69"/>
    </location>
</feature>
<dbReference type="STRING" id="43151.W5JDE3"/>
<reference evidence="3 5" key="1">
    <citation type="journal article" date="2010" name="BMC Genomics">
        <title>Combination of measures distinguishes pre-miRNAs from other stem-loops in the genome of the newly sequenced Anopheles darlingi.</title>
        <authorList>
            <person name="Mendes N.D."/>
            <person name="Freitas A.T."/>
            <person name="Vasconcelos A.T."/>
            <person name="Sagot M.F."/>
        </authorList>
    </citation>
    <scope>NUCLEOTIDE SEQUENCE</scope>
</reference>
<evidence type="ECO:0000256" key="1">
    <source>
        <dbReference type="SAM" id="MobiDB-lite"/>
    </source>
</evidence>
<reference evidence="3" key="3">
    <citation type="journal article" date="2013" name="Nucleic Acids Res.">
        <title>The genome of Anopheles darlingi, the main neotropical malaria vector.</title>
        <authorList>
            <person name="Marinotti O."/>
            <person name="Cerqueira G.C."/>
            <person name="de Almeida L.G."/>
            <person name="Ferro M.I."/>
            <person name="Loreto E.L."/>
            <person name="Zaha A."/>
            <person name="Teixeira S.M."/>
            <person name="Wespiser A.R."/>
            <person name="Almeida E Silva A."/>
            <person name="Schlindwein A.D."/>
            <person name="Pacheco A.C."/>
            <person name="Silva A.L."/>
            <person name="Graveley B.R."/>
            <person name="Walenz B.P."/>
            <person name="Lima Bde A."/>
            <person name="Ribeiro C.A."/>
            <person name="Nunes-Silva C.G."/>
            <person name="de Carvalho C.R."/>
            <person name="Soares C.M."/>
            <person name="de Menezes C.B."/>
            <person name="Matiolli C."/>
            <person name="Caffrey D."/>
            <person name="Araujo D.A."/>
            <person name="de Oliveira D.M."/>
            <person name="Golenbock D."/>
            <person name="Grisard E.C."/>
            <person name="Fantinatti-Garboggini F."/>
            <person name="de Carvalho F.M."/>
            <person name="Barcellos F.G."/>
            <person name="Prosdocimi F."/>
            <person name="May G."/>
            <person name="Azevedo Junior G.M."/>
            <person name="Guimaraes G.M."/>
            <person name="Goldman G.H."/>
            <person name="Padilha I.Q."/>
            <person name="Batista Jda S."/>
            <person name="Ferro J.A."/>
            <person name="Ribeiro J.M."/>
            <person name="Fietto J.L."/>
            <person name="Dabbas K.M."/>
            <person name="Cerdeira L."/>
            <person name="Agnez-Lima L.F."/>
            <person name="Brocchi M."/>
            <person name="de Carvalho M.O."/>
            <person name="Teixeira Mde M."/>
            <person name="Diniz Maia Mde M."/>
            <person name="Goldman M.H."/>
            <person name="Cruz Schneider M.P."/>
            <person name="Felipe M.S."/>
            <person name="Hungria M."/>
            <person name="Nicolas M.F."/>
            <person name="Pereira M."/>
            <person name="Montes M.A."/>
            <person name="Cantao M.E."/>
            <person name="Vincentz M."/>
            <person name="Rafael M.S."/>
            <person name="Silverman N."/>
            <person name="Stoco P.H."/>
            <person name="Souza R.C."/>
            <person name="Vicentini R."/>
            <person name="Gazzinelli R.T."/>
            <person name="Neves Rde O."/>
            <person name="Silva R."/>
            <person name="Astolfi-Filho S."/>
            <person name="Maciel T.E."/>
            <person name="Urmenyi T.P."/>
            <person name="Tadei W.P."/>
            <person name="Camargo E.P."/>
            <person name="de Vasconcelos A.T."/>
        </authorList>
    </citation>
    <scope>NUCLEOTIDE SEQUENCE</scope>
</reference>
<feature type="compositionally biased region" description="Low complexity" evidence="1">
    <location>
        <begin position="155"/>
        <end position="168"/>
    </location>
</feature>
<evidence type="ECO:0000313" key="3">
    <source>
        <dbReference type="EMBL" id="ETN60834.1"/>
    </source>
</evidence>